<sequence>MSNRSKKSTASSSTIVTKSSTTTSTPLSASQSFRSTPGSNRPPSPTVLSRLQEKNELAGLNDRLANYIERVRTLEVENGRLTRIITSKDECVVKETSKIKGMFEEELASARKLLDDVSKEKVKLQVETLTQKKEIEELKDRLKIRDGDLALVTQKAASAEAQVADLQARLGDALAMRKHWEEEFNKMKKELDNANRNLAAAKKNLEEEMVSRIDLENRFQSFKEDMDFKDQLHRQEISETITKSHVVVEETDHRLQDEYDSRLMEALQQIRAENEDQIRSMRLETEAVFEKKYAELRDAASRNEGNSEKNLSDLKNSKKRIEELLIDVSRLNNKLHDYETIIRDLEIRLKAAKDEHAAELDSLNVQIRLLKKTIEEQMEEYRDLMDTKIKLDTEIAAYRKLLESEESRLKGVVGVRYSSAGSDSSRKRKRYDDDESERFSSRLLDSSDVGADTSIASVATSSEFVCSSVTNDIVKFEAVDPEGKFIKLSNTSDEKELALGGWQLKHSSGDNETTYKFHRNLLLKPGSTVTVWSADADKVHAPPSDLVMKGQSWHVAEVNNTVLLDQKGDEVATFEMKKSLVKVSSLSSFSNGDNSGFAVEKFKQGMVVLPWLIV</sequence>
<dbReference type="Gene3D" id="2.60.40.1260">
    <property type="entry name" value="Lamin Tail domain"/>
    <property type="match status" value="1"/>
</dbReference>
<dbReference type="HOGENOM" id="CLU_012560_9_2_1"/>
<feature type="domain" description="IF rod" evidence="9">
    <location>
        <begin position="53"/>
        <end position="409"/>
    </location>
</feature>
<dbReference type="SUPFAM" id="SSF74853">
    <property type="entry name" value="Lamin A/C globular tail domain"/>
    <property type="match status" value="1"/>
</dbReference>
<dbReference type="Pfam" id="PF00932">
    <property type="entry name" value="LTD"/>
    <property type="match status" value="1"/>
</dbReference>
<gene>
    <name evidence="11" type="primary">20195454</name>
    <name evidence="10" type="ORF">HELRODRAFT_113696</name>
</gene>
<dbReference type="RefSeq" id="XP_009022369.1">
    <property type="nucleotide sequence ID" value="XM_009024121.1"/>
</dbReference>
<dbReference type="PROSITE" id="PS51841">
    <property type="entry name" value="LTD"/>
    <property type="match status" value="1"/>
</dbReference>
<accession>T1EFV2</accession>
<evidence type="ECO:0000256" key="1">
    <source>
        <dbReference type="ARBA" id="ARBA00004123"/>
    </source>
</evidence>
<evidence type="ECO:0000256" key="2">
    <source>
        <dbReference type="ARBA" id="ARBA00022754"/>
    </source>
</evidence>
<dbReference type="OMA" id="QAGEKCA"/>
<dbReference type="CTD" id="20195454"/>
<dbReference type="Gene3D" id="1.20.5.1160">
    <property type="entry name" value="Vasodilator-stimulated phosphoprotein"/>
    <property type="match status" value="2"/>
</dbReference>
<dbReference type="PROSITE" id="PS00226">
    <property type="entry name" value="IF_ROD_1"/>
    <property type="match status" value="1"/>
</dbReference>
<feature type="region of interest" description="Disordered" evidence="7">
    <location>
        <begin position="1"/>
        <end position="46"/>
    </location>
</feature>
<dbReference type="PANTHER" id="PTHR45721">
    <property type="entry name" value="LAMIN DM0-RELATED"/>
    <property type="match status" value="1"/>
</dbReference>
<dbReference type="InterPro" id="IPR039008">
    <property type="entry name" value="IF_rod_dom"/>
</dbReference>
<dbReference type="GO" id="GO:0090435">
    <property type="term" value="P:protein localization to nuclear envelope"/>
    <property type="evidence" value="ECO:0000318"/>
    <property type="project" value="GO_Central"/>
</dbReference>
<dbReference type="GeneID" id="20195454"/>
<feature type="coiled-coil region" evidence="6">
    <location>
        <begin position="107"/>
        <end position="218"/>
    </location>
</feature>
<dbReference type="AlphaFoldDB" id="T1EFV2"/>
<dbReference type="STRING" id="6412.T1EFV2"/>
<dbReference type="SUPFAM" id="SSF64593">
    <property type="entry name" value="Intermediate filament protein, coiled coil region"/>
    <property type="match status" value="2"/>
</dbReference>
<proteinExistence type="inferred from homology"/>
<name>T1EFV2_HELRO</name>
<keyword evidence="4" id="KW-0539">Nucleus</keyword>
<dbReference type="EMBL" id="KB097106">
    <property type="protein sequence ID" value="ESN99612.1"/>
    <property type="molecule type" value="Genomic_DNA"/>
</dbReference>
<keyword evidence="3 6" id="KW-0175">Coiled coil</keyword>
<evidence type="ECO:0000256" key="3">
    <source>
        <dbReference type="ARBA" id="ARBA00023054"/>
    </source>
</evidence>
<evidence type="ECO:0000313" key="11">
    <source>
        <dbReference type="EnsemblMetazoa" id="HelroP113696"/>
    </source>
</evidence>
<dbReference type="SMART" id="SM01391">
    <property type="entry name" value="Filament"/>
    <property type="match status" value="1"/>
</dbReference>
<evidence type="ECO:0000313" key="12">
    <source>
        <dbReference type="Proteomes" id="UP000015101"/>
    </source>
</evidence>
<dbReference type="Gene3D" id="1.20.5.500">
    <property type="entry name" value="Single helix bin"/>
    <property type="match status" value="1"/>
</dbReference>
<feature type="domain" description="LTD" evidence="8">
    <location>
        <begin position="460"/>
        <end position="578"/>
    </location>
</feature>
<dbReference type="GO" id="GO:0007097">
    <property type="term" value="P:nuclear migration"/>
    <property type="evidence" value="ECO:0000318"/>
    <property type="project" value="GO_Central"/>
</dbReference>
<dbReference type="PANTHER" id="PTHR45721:SF11">
    <property type="entry name" value="LAMIN DM0-RELATED"/>
    <property type="match status" value="1"/>
</dbReference>
<evidence type="ECO:0000259" key="9">
    <source>
        <dbReference type="PROSITE" id="PS51842"/>
    </source>
</evidence>
<dbReference type="GO" id="GO:0005200">
    <property type="term" value="F:structural constituent of cytoskeleton"/>
    <property type="evidence" value="ECO:0000318"/>
    <property type="project" value="GO_Central"/>
</dbReference>
<evidence type="ECO:0000256" key="6">
    <source>
        <dbReference type="SAM" id="Coils"/>
    </source>
</evidence>
<feature type="coiled-coil region" evidence="6">
    <location>
        <begin position="314"/>
        <end position="394"/>
    </location>
</feature>
<evidence type="ECO:0000256" key="4">
    <source>
        <dbReference type="ARBA" id="ARBA00023242"/>
    </source>
</evidence>
<comment type="similarity">
    <text evidence="5">Belongs to the intermediate filament family.</text>
</comment>
<dbReference type="EnsemblMetazoa" id="HelroT113696">
    <property type="protein sequence ID" value="HelroP113696"/>
    <property type="gene ID" value="HelroG113696"/>
</dbReference>
<reference evidence="11" key="3">
    <citation type="submission" date="2015-06" db="UniProtKB">
        <authorList>
            <consortium name="EnsemblMetazoa"/>
        </authorList>
    </citation>
    <scope>IDENTIFICATION</scope>
</reference>
<dbReference type="EMBL" id="AMQM01005840">
    <property type="status" value="NOT_ANNOTATED_CDS"/>
    <property type="molecule type" value="Genomic_DNA"/>
</dbReference>
<dbReference type="eggNOG" id="KOG0977">
    <property type="taxonomic scope" value="Eukaryota"/>
</dbReference>
<evidence type="ECO:0000256" key="7">
    <source>
        <dbReference type="SAM" id="MobiDB-lite"/>
    </source>
</evidence>
<dbReference type="InterPro" id="IPR036415">
    <property type="entry name" value="Lamin_tail_dom_sf"/>
</dbReference>
<dbReference type="Gene3D" id="1.20.5.170">
    <property type="match status" value="1"/>
</dbReference>
<dbReference type="Proteomes" id="UP000015101">
    <property type="component" value="Unassembled WGS sequence"/>
</dbReference>
<dbReference type="FunCoup" id="T1EFV2">
    <property type="interactions" value="1344"/>
</dbReference>
<dbReference type="GO" id="GO:0005882">
    <property type="term" value="C:intermediate filament"/>
    <property type="evidence" value="ECO:0007669"/>
    <property type="project" value="UniProtKB-KW"/>
</dbReference>
<dbReference type="Pfam" id="PF00038">
    <property type="entry name" value="Filament"/>
    <property type="match status" value="1"/>
</dbReference>
<dbReference type="InParanoid" id="T1EFV2"/>
<organism evidence="11 12">
    <name type="scientific">Helobdella robusta</name>
    <name type="common">Californian leech</name>
    <dbReference type="NCBI Taxonomy" id="6412"/>
    <lineage>
        <taxon>Eukaryota</taxon>
        <taxon>Metazoa</taxon>
        <taxon>Spiralia</taxon>
        <taxon>Lophotrochozoa</taxon>
        <taxon>Annelida</taxon>
        <taxon>Clitellata</taxon>
        <taxon>Hirudinea</taxon>
        <taxon>Rhynchobdellida</taxon>
        <taxon>Glossiphoniidae</taxon>
        <taxon>Helobdella</taxon>
    </lineage>
</organism>
<keyword evidence="2 5" id="KW-0403">Intermediate filament</keyword>
<dbReference type="KEGG" id="hro:HELRODRAFT_113696"/>
<reference evidence="10 12" key="2">
    <citation type="journal article" date="2013" name="Nature">
        <title>Insights into bilaterian evolution from three spiralian genomes.</title>
        <authorList>
            <person name="Simakov O."/>
            <person name="Marletaz F."/>
            <person name="Cho S.J."/>
            <person name="Edsinger-Gonzales E."/>
            <person name="Havlak P."/>
            <person name="Hellsten U."/>
            <person name="Kuo D.H."/>
            <person name="Larsson T."/>
            <person name="Lv J."/>
            <person name="Arendt D."/>
            <person name="Savage R."/>
            <person name="Osoegawa K."/>
            <person name="de Jong P."/>
            <person name="Grimwood J."/>
            <person name="Chapman J.A."/>
            <person name="Shapiro H."/>
            <person name="Aerts A."/>
            <person name="Otillar R.P."/>
            <person name="Terry A.Y."/>
            <person name="Boore J.L."/>
            <person name="Grigoriev I.V."/>
            <person name="Lindberg D.R."/>
            <person name="Seaver E.C."/>
            <person name="Weisblat D.A."/>
            <person name="Putnam N.H."/>
            <person name="Rokhsar D.S."/>
        </authorList>
    </citation>
    <scope>NUCLEOTIDE SEQUENCE</scope>
</reference>
<evidence type="ECO:0000313" key="10">
    <source>
        <dbReference type="EMBL" id="ESN99612.1"/>
    </source>
</evidence>
<dbReference type="GO" id="GO:0005652">
    <property type="term" value="C:nuclear lamina"/>
    <property type="evidence" value="ECO:0000318"/>
    <property type="project" value="GO_Central"/>
</dbReference>
<feature type="coiled-coil region" evidence="6">
    <location>
        <begin position="50"/>
        <end position="77"/>
    </location>
</feature>
<protein>
    <submittedName>
        <fullName evidence="10 11">Uncharacterized protein</fullName>
    </submittedName>
</protein>
<evidence type="ECO:0000259" key="8">
    <source>
        <dbReference type="PROSITE" id="PS51841"/>
    </source>
</evidence>
<dbReference type="InterPro" id="IPR001322">
    <property type="entry name" value="Lamin_tail_dom"/>
</dbReference>
<dbReference type="OrthoDB" id="102442at2759"/>
<dbReference type="GO" id="GO:0051664">
    <property type="term" value="P:nuclear pore localization"/>
    <property type="evidence" value="ECO:0000318"/>
    <property type="project" value="GO_Central"/>
</dbReference>
<comment type="subcellular location">
    <subcellularLocation>
        <location evidence="1">Nucleus</location>
    </subcellularLocation>
</comment>
<dbReference type="InterPro" id="IPR018039">
    <property type="entry name" value="IF_conserved"/>
</dbReference>
<reference evidence="12" key="1">
    <citation type="submission" date="2012-12" db="EMBL/GenBank/DDBJ databases">
        <authorList>
            <person name="Hellsten U."/>
            <person name="Grimwood J."/>
            <person name="Chapman J.A."/>
            <person name="Shapiro H."/>
            <person name="Aerts A."/>
            <person name="Otillar R.P."/>
            <person name="Terry A.Y."/>
            <person name="Boore J.L."/>
            <person name="Simakov O."/>
            <person name="Marletaz F."/>
            <person name="Cho S.-J."/>
            <person name="Edsinger-Gonzales E."/>
            <person name="Havlak P."/>
            <person name="Kuo D.-H."/>
            <person name="Larsson T."/>
            <person name="Lv J."/>
            <person name="Arendt D."/>
            <person name="Savage R."/>
            <person name="Osoegawa K."/>
            <person name="de Jong P."/>
            <person name="Lindberg D.R."/>
            <person name="Seaver E.C."/>
            <person name="Weisblat D.A."/>
            <person name="Putnam N.H."/>
            <person name="Grigoriev I.V."/>
            <person name="Rokhsar D.S."/>
        </authorList>
    </citation>
    <scope>NUCLEOTIDE SEQUENCE</scope>
</reference>
<evidence type="ECO:0000256" key="5">
    <source>
        <dbReference type="RuleBase" id="RU000685"/>
    </source>
</evidence>
<dbReference type="GO" id="GO:0031507">
    <property type="term" value="P:heterochromatin formation"/>
    <property type="evidence" value="ECO:0000318"/>
    <property type="project" value="GO_Central"/>
</dbReference>
<dbReference type="GO" id="GO:0006998">
    <property type="term" value="P:nuclear envelope organization"/>
    <property type="evidence" value="ECO:0000318"/>
    <property type="project" value="GO_Central"/>
</dbReference>
<keyword evidence="12" id="KW-1185">Reference proteome</keyword>
<dbReference type="PROSITE" id="PS51842">
    <property type="entry name" value="IF_ROD_2"/>
    <property type="match status" value="1"/>
</dbReference>
<feature type="compositionally biased region" description="Low complexity" evidence="7">
    <location>
        <begin position="8"/>
        <end position="32"/>
    </location>
</feature>